<dbReference type="AlphaFoldDB" id="A0AAU8Q9V9"/>
<dbReference type="Proteomes" id="UP000006465">
    <property type="component" value="Chromosome"/>
</dbReference>
<reference evidence="1 2" key="1">
    <citation type="journal article" date="2013" name="J. Biotechnol.">
        <title>Genome sequence of Corynebacterium pseudotuberculosis biovar equi strain 258 and prediction of antigenic targets to improve biotechnological vaccine production.</title>
        <authorList>
            <person name="Soares S.C."/>
            <person name="Trost E."/>
            <person name="Ramos R.T."/>
            <person name="Carneiro A.R."/>
            <person name="Santos A.R."/>
            <person name="Pinto A.C."/>
            <person name="Barbosa E."/>
            <person name="Aburjaile F."/>
            <person name="Ali A."/>
            <person name="Diniz C.A."/>
            <person name="Hassan S.S."/>
            <person name="Fiaux K."/>
            <person name="Guimaraes L.C."/>
            <person name="Bakhtiar S.M."/>
            <person name="Pereira U."/>
            <person name="Almeida S.S."/>
            <person name="Abreu V.A."/>
            <person name="Rocha F.S."/>
            <person name="Dorella F.A."/>
            <person name="Miyoshi A."/>
            <person name="Silva A."/>
            <person name="Azevedo V."/>
            <person name="Tauch A."/>
        </authorList>
    </citation>
    <scope>NUCLEOTIDE SEQUENCE [LARGE SCALE GENOMIC DNA]</scope>
    <source>
        <strain evidence="1 2">258</strain>
    </source>
</reference>
<protein>
    <recommendedName>
        <fullName evidence="3">Secreted protein</fullName>
    </recommendedName>
</protein>
<dbReference type="RefSeq" id="WP_014367595.1">
    <property type="nucleotide sequence ID" value="NC_017945.3"/>
</dbReference>
<dbReference type="EMBL" id="CP003540">
    <property type="protein sequence ID" value="AFK17394.1"/>
    <property type="molecule type" value="Genomic_DNA"/>
</dbReference>
<evidence type="ECO:0008006" key="3">
    <source>
        <dbReference type="Google" id="ProtNLM"/>
    </source>
</evidence>
<dbReference type="PROSITE" id="PS51257">
    <property type="entry name" value="PROKAR_LIPOPROTEIN"/>
    <property type="match status" value="1"/>
</dbReference>
<dbReference type="KEGG" id="coe:CP258_09100"/>
<proteinExistence type="predicted"/>
<evidence type="ECO:0000313" key="1">
    <source>
        <dbReference type="EMBL" id="AFK17394.1"/>
    </source>
</evidence>
<evidence type="ECO:0000313" key="2">
    <source>
        <dbReference type="Proteomes" id="UP000006465"/>
    </source>
</evidence>
<organism evidence="1 2">
    <name type="scientific">Corynebacterium pseudotuberculosis 258</name>
    <dbReference type="NCBI Taxonomy" id="1168865"/>
    <lineage>
        <taxon>Bacteria</taxon>
        <taxon>Bacillati</taxon>
        <taxon>Actinomycetota</taxon>
        <taxon>Actinomycetes</taxon>
        <taxon>Mycobacteriales</taxon>
        <taxon>Corynebacteriaceae</taxon>
        <taxon>Corynebacterium</taxon>
    </lineage>
</organism>
<sequence>MKAKAIAVVCLLAIGLTGCGEKKQQVAGSQWQVTNVYTTPEFPNEVPDAIAGSVMMSFGDSSMTGFTGCAPFQGKVSFSAEGKQDVAPQDADRLTVQAVKFQPIDDATCEGRTRYLHDSLVNIIVDASFNVRHDSPDVMTLLRSGDSVDAPAIRLVVKH</sequence>
<accession>A0AAU8Q9V9</accession>
<name>A0AAU8Q9V9_CORPS</name>
<gene>
    <name evidence="1" type="ORF">CP258_09100</name>
</gene>